<dbReference type="PANTHER" id="PTHR21596:SF3">
    <property type="entry name" value="FACTOR OF DNA METHYLATION 1-RELATED"/>
    <property type="match status" value="1"/>
</dbReference>
<dbReference type="EMBL" id="JBJUIK010000004">
    <property type="protein sequence ID" value="KAL3528960.1"/>
    <property type="molecule type" value="Genomic_DNA"/>
</dbReference>
<gene>
    <name evidence="4" type="ORF">ACH5RR_008282</name>
</gene>
<name>A0ABD3AES4_9GENT</name>
<dbReference type="AlphaFoldDB" id="A0ABD3AES4"/>
<keyword evidence="5" id="KW-1185">Reference proteome</keyword>
<dbReference type="Pfam" id="PF03469">
    <property type="entry name" value="XH"/>
    <property type="match status" value="1"/>
</dbReference>
<feature type="coiled-coil region" evidence="1">
    <location>
        <begin position="253"/>
        <end position="422"/>
    </location>
</feature>
<evidence type="ECO:0000313" key="4">
    <source>
        <dbReference type="EMBL" id="KAL3528960.1"/>
    </source>
</evidence>
<dbReference type="Pfam" id="PF03468">
    <property type="entry name" value="XS"/>
    <property type="match status" value="1"/>
</dbReference>
<evidence type="ECO:0000259" key="2">
    <source>
        <dbReference type="Pfam" id="PF03468"/>
    </source>
</evidence>
<evidence type="ECO:0000259" key="3">
    <source>
        <dbReference type="Pfam" id="PF03469"/>
    </source>
</evidence>
<evidence type="ECO:0008006" key="6">
    <source>
        <dbReference type="Google" id="ProtNLM"/>
    </source>
</evidence>
<feature type="domain" description="Factor of DNA methylation 1-5/IDN2" evidence="3">
    <location>
        <begin position="451"/>
        <end position="571"/>
    </location>
</feature>
<reference evidence="4 5" key="1">
    <citation type="submission" date="2024-11" db="EMBL/GenBank/DDBJ databases">
        <title>A near-complete genome assembly of Cinchona calisaya.</title>
        <authorList>
            <person name="Lian D.C."/>
            <person name="Zhao X.W."/>
            <person name="Wei L."/>
        </authorList>
    </citation>
    <scope>NUCLEOTIDE SEQUENCE [LARGE SCALE GENOMIC DNA]</scope>
    <source>
        <tissue evidence="4">Nenye</tissue>
    </source>
</reference>
<dbReference type="Proteomes" id="UP001630127">
    <property type="component" value="Unassembled WGS sequence"/>
</dbReference>
<sequence>MASSNLDDESDISDSDIKDYKEKPLEELKAGIYDVKGSANRSAKQKANHLALAEYLETELVNKAEPLPQHVTAPVISDKSDQNNELYCWPWRGIVVNILNETKSGKAVDSSAYWLNKFSKYKPLEVKIFWDDEFQIAQAVLEFDNDWTGFRNAMEFEKLFETDYHSKKEWIAQRALVQIFMETVNGRNKIVANLANVIDLRNENLNDLRTKFNEKSLSLSRMLKEKDILHRAFCEGFPSFIFVLMQQLARGHVQRVLDEQEKLNSELESKKRKLDSWSKELNEREALTKRDRQKLDEEKKKNDMRNDALQMASEEQSKADENVLRLVEEQKREKEEALNKILDLERELNAKQKLAMDIEELKGKLEVMKQLGDDVTVEKKIKQMKEEMDEKIEEMSSIEDLFQTLITKERQSNDELQEARKELIFFFLNVPMLLIGLSEMLTSNRAHVGVKRMGEIDPKTFEGECKLKFPQNYEFKTLELCSLWQEKLKDPDWHPFKEILNEDDKALRDLRFEWGVNIYTAVTTALKQLNDYNPSGRYVVSKLWNFKGDRKATLKEVISFIFKQLKTLKRKR</sequence>
<accession>A0ABD3AES4</accession>
<comment type="caution">
    <text evidence="4">The sequence shown here is derived from an EMBL/GenBank/DDBJ whole genome shotgun (WGS) entry which is preliminary data.</text>
</comment>
<protein>
    <recommendedName>
        <fullName evidence="6">Factor of DNA methylation 1-5/IDN2 domain-containing protein</fullName>
    </recommendedName>
</protein>
<dbReference type="InterPro" id="IPR005380">
    <property type="entry name" value="XS_domain"/>
</dbReference>
<keyword evidence="1" id="KW-0175">Coiled coil</keyword>
<proteinExistence type="predicted"/>
<dbReference type="PANTHER" id="PTHR21596">
    <property type="entry name" value="RIBONUCLEASE P SUBUNIT P38"/>
    <property type="match status" value="1"/>
</dbReference>
<organism evidence="4 5">
    <name type="scientific">Cinchona calisaya</name>
    <dbReference type="NCBI Taxonomy" id="153742"/>
    <lineage>
        <taxon>Eukaryota</taxon>
        <taxon>Viridiplantae</taxon>
        <taxon>Streptophyta</taxon>
        <taxon>Embryophyta</taxon>
        <taxon>Tracheophyta</taxon>
        <taxon>Spermatophyta</taxon>
        <taxon>Magnoliopsida</taxon>
        <taxon>eudicotyledons</taxon>
        <taxon>Gunneridae</taxon>
        <taxon>Pentapetalae</taxon>
        <taxon>asterids</taxon>
        <taxon>lamiids</taxon>
        <taxon>Gentianales</taxon>
        <taxon>Rubiaceae</taxon>
        <taxon>Cinchonoideae</taxon>
        <taxon>Cinchoneae</taxon>
        <taxon>Cinchona</taxon>
    </lineage>
</organism>
<dbReference type="InterPro" id="IPR005379">
    <property type="entry name" value="FDM1-5/IDN2_XH"/>
</dbReference>
<dbReference type="Gene3D" id="3.30.70.2890">
    <property type="entry name" value="XS domain"/>
    <property type="match status" value="1"/>
</dbReference>
<evidence type="ECO:0000313" key="5">
    <source>
        <dbReference type="Proteomes" id="UP001630127"/>
    </source>
</evidence>
<evidence type="ECO:0000256" key="1">
    <source>
        <dbReference type="SAM" id="Coils"/>
    </source>
</evidence>
<dbReference type="InterPro" id="IPR038588">
    <property type="entry name" value="XS_domain_sf"/>
</dbReference>
<feature type="domain" description="XS" evidence="2">
    <location>
        <begin position="85"/>
        <end position="174"/>
    </location>
</feature>
<dbReference type="InterPro" id="IPR045177">
    <property type="entry name" value="FDM1-5/IDN2"/>
</dbReference>